<evidence type="ECO:0000256" key="2">
    <source>
        <dbReference type="ARBA" id="ARBA00005695"/>
    </source>
</evidence>
<dbReference type="CDD" id="cd08497">
    <property type="entry name" value="MbnE-like"/>
    <property type="match status" value="1"/>
</dbReference>
<dbReference type="InterPro" id="IPR030678">
    <property type="entry name" value="Peptide/Ni-bd"/>
</dbReference>
<dbReference type="PANTHER" id="PTHR30290:SF64">
    <property type="entry name" value="ABC TRANSPORTER PERIPLASMIC BINDING PROTEIN"/>
    <property type="match status" value="1"/>
</dbReference>
<dbReference type="GO" id="GO:1904680">
    <property type="term" value="F:peptide transmembrane transporter activity"/>
    <property type="evidence" value="ECO:0007669"/>
    <property type="project" value="TreeGrafter"/>
</dbReference>
<dbReference type="GO" id="GO:0042884">
    <property type="term" value="P:microcin transport"/>
    <property type="evidence" value="ECO:0007669"/>
    <property type="project" value="TreeGrafter"/>
</dbReference>
<dbReference type="OrthoDB" id="9803988at2"/>
<evidence type="ECO:0000259" key="5">
    <source>
        <dbReference type="Pfam" id="PF00496"/>
    </source>
</evidence>
<comment type="subcellular location">
    <subcellularLocation>
        <location evidence="1">Periplasm</location>
    </subcellularLocation>
</comment>
<sequence>MLNLKKLRAVVLCLFLTFSITSIHAQNSPPQNGIATFGQLKYPADFQHFDYVNPNAPKGGKITLGQLGTFDSLNPYIIKGTVPEGILRCHATLLAPSYDEVASYYGYVATLVELAVDGRGVTFHLNPKACFSDGQLITTEDVAFSFEILGQHGKPFWQNIYKNVLKVERISAHKIKFTFEKNKARELIANLAQLPILCKKFYQTHPFHETSLTTAPCSGPYVLETLEAGRSITYRRVQNWWGENVPSQRGLYNFDVIKVDFYRDPNVMLQAFKNGQIDIRMEISSKNWATEYTFSAFKQGKVKKKPLYGHKVSYGSYGLYFNTRRSIFADRHVRMALSEIFNFEWANNNLFYNLNHRNNSYFPNFPFAADGVPLGQERKLLEPFKDQLPPQLFTKPFELPIHKTQKDWEESRIKALSLLRKAGWVLENQKLIHAKTHNPFAFEFLIQTPTVQKIAIHFQNCLKVIGIEMRITLVDTSIYQERYDKHDYDTILHTLPQRQTLGTEQRGMWSSEAAGKPGTQNVVGIRNPVVDDLVEQLVESPDYETMVATAKALDRVLLWNYYMIPAWQMNFMPWVVWDRFGFPEPMCPPYMPTSIDTWWLDPEKSRS</sequence>
<dbReference type="RefSeq" id="WP_130153367.1">
    <property type="nucleotide sequence ID" value="NZ_SCFB01000002.1"/>
</dbReference>
<dbReference type="PANTHER" id="PTHR30290">
    <property type="entry name" value="PERIPLASMIC BINDING COMPONENT OF ABC TRANSPORTER"/>
    <property type="match status" value="1"/>
</dbReference>
<dbReference type="PIRSF" id="PIRSF002741">
    <property type="entry name" value="MppA"/>
    <property type="match status" value="1"/>
</dbReference>
<comment type="caution">
    <text evidence="6">The sequence shown here is derived from an EMBL/GenBank/DDBJ whole genome shotgun (WGS) entry which is preliminary data.</text>
</comment>
<evidence type="ECO:0000313" key="7">
    <source>
        <dbReference type="Proteomes" id="UP000293550"/>
    </source>
</evidence>
<dbReference type="GO" id="GO:0015833">
    <property type="term" value="P:peptide transport"/>
    <property type="evidence" value="ECO:0007669"/>
    <property type="project" value="TreeGrafter"/>
</dbReference>
<dbReference type="GO" id="GO:0043190">
    <property type="term" value="C:ATP-binding cassette (ABC) transporter complex"/>
    <property type="evidence" value="ECO:0007669"/>
    <property type="project" value="InterPro"/>
</dbReference>
<gene>
    <name evidence="6" type="ORF">EQU50_01345</name>
</gene>
<evidence type="ECO:0000256" key="1">
    <source>
        <dbReference type="ARBA" id="ARBA00004418"/>
    </source>
</evidence>
<feature type="domain" description="Solute-binding protein family 5" evidence="5">
    <location>
        <begin position="108"/>
        <end position="493"/>
    </location>
</feature>
<evidence type="ECO:0000256" key="4">
    <source>
        <dbReference type="SAM" id="SignalP"/>
    </source>
</evidence>
<evidence type="ECO:0000313" key="6">
    <source>
        <dbReference type="EMBL" id="RZI46897.1"/>
    </source>
</evidence>
<comment type="similarity">
    <text evidence="2">Belongs to the bacterial solute-binding protein 5 family.</text>
</comment>
<dbReference type="EMBL" id="SCFB01000002">
    <property type="protein sequence ID" value="RZI46897.1"/>
    <property type="molecule type" value="Genomic_DNA"/>
</dbReference>
<dbReference type="SUPFAM" id="SSF53850">
    <property type="entry name" value="Periplasmic binding protein-like II"/>
    <property type="match status" value="1"/>
</dbReference>
<keyword evidence="7" id="KW-1185">Reference proteome</keyword>
<dbReference type="InterPro" id="IPR039424">
    <property type="entry name" value="SBP_5"/>
</dbReference>
<proteinExistence type="inferred from homology"/>
<dbReference type="Proteomes" id="UP000293550">
    <property type="component" value="Unassembled WGS sequence"/>
</dbReference>
<evidence type="ECO:0000256" key="3">
    <source>
        <dbReference type="ARBA" id="ARBA00022729"/>
    </source>
</evidence>
<dbReference type="Pfam" id="PF00496">
    <property type="entry name" value="SBP_bac_5"/>
    <property type="match status" value="1"/>
</dbReference>
<organism evidence="6 7">
    <name type="scientific">Candidatus Finniella inopinata</name>
    <dbReference type="NCBI Taxonomy" id="1696036"/>
    <lineage>
        <taxon>Bacteria</taxon>
        <taxon>Pseudomonadati</taxon>
        <taxon>Pseudomonadota</taxon>
        <taxon>Alphaproteobacteria</taxon>
        <taxon>Holosporales</taxon>
        <taxon>Candidatus Paracaedibacteraceae</taxon>
        <taxon>Candidatus Finniella</taxon>
    </lineage>
</organism>
<name>A0A4V2E007_9PROT</name>
<reference evidence="6 7" key="1">
    <citation type="submission" date="2018-10" db="EMBL/GenBank/DDBJ databases">
        <title>An updated phylogeny of the Alphaproteobacteria reveals that the parasitic Rickettsiales and Holosporales have independent origins.</title>
        <authorList>
            <person name="Munoz-Gomez S.A."/>
            <person name="Hess S."/>
            <person name="Burger G."/>
            <person name="Lang B.F."/>
            <person name="Susko E."/>
            <person name="Slamovits C.H."/>
            <person name="Roger A.J."/>
        </authorList>
    </citation>
    <scope>NUCLEOTIDE SEQUENCE [LARGE SCALE GENOMIC DNA]</scope>
    <source>
        <strain evidence="6">HOLO01</strain>
    </source>
</reference>
<dbReference type="AlphaFoldDB" id="A0A4V2E007"/>
<dbReference type="Gene3D" id="3.10.105.10">
    <property type="entry name" value="Dipeptide-binding Protein, Domain 3"/>
    <property type="match status" value="1"/>
</dbReference>
<dbReference type="Gene3D" id="3.40.190.10">
    <property type="entry name" value="Periplasmic binding protein-like II"/>
    <property type="match status" value="1"/>
</dbReference>
<accession>A0A4V2E007</accession>
<feature type="signal peptide" evidence="4">
    <location>
        <begin position="1"/>
        <end position="25"/>
    </location>
</feature>
<protein>
    <submittedName>
        <fullName evidence="6">ABC transporter substrate-binding protein</fullName>
    </submittedName>
</protein>
<dbReference type="GO" id="GO:0030288">
    <property type="term" value="C:outer membrane-bounded periplasmic space"/>
    <property type="evidence" value="ECO:0007669"/>
    <property type="project" value="TreeGrafter"/>
</dbReference>
<keyword evidence="3 4" id="KW-0732">Signal</keyword>
<feature type="chain" id="PRO_5020732335" evidence="4">
    <location>
        <begin position="26"/>
        <end position="607"/>
    </location>
</feature>
<dbReference type="InterPro" id="IPR000914">
    <property type="entry name" value="SBP_5_dom"/>
</dbReference>